<dbReference type="PANTHER" id="PTHR14198:SF22">
    <property type="entry name" value="TRANSMEMBRANE 4 L6 FAMILY MEMBER 19"/>
    <property type="match status" value="1"/>
</dbReference>
<evidence type="ECO:0000313" key="8">
    <source>
        <dbReference type="Proteomes" id="UP000694701"/>
    </source>
</evidence>
<dbReference type="GO" id="GO:0016020">
    <property type="term" value="C:membrane"/>
    <property type="evidence" value="ECO:0007669"/>
    <property type="project" value="UniProtKB-SubCell"/>
</dbReference>
<dbReference type="InterPro" id="IPR008661">
    <property type="entry name" value="L6_membrane"/>
</dbReference>
<evidence type="ECO:0000313" key="7">
    <source>
        <dbReference type="Ensembl" id="ENSCCRP00020106360.1"/>
    </source>
</evidence>
<proteinExistence type="inferred from homology"/>
<dbReference type="Proteomes" id="UP000694701">
    <property type="component" value="Unplaced"/>
</dbReference>
<dbReference type="Ensembl" id="ENSCCRT00020116188.1">
    <property type="protein sequence ID" value="ENSCCRP00020106360.1"/>
    <property type="gene ID" value="ENSCCRG00020048557.1"/>
</dbReference>
<evidence type="ECO:0000256" key="3">
    <source>
        <dbReference type="ARBA" id="ARBA00022692"/>
    </source>
</evidence>
<dbReference type="Pfam" id="PF05805">
    <property type="entry name" value="L6_membrane"/>
    <property type="match status" value="1"/>
</dbReference>
<evidence type="ECO:0000256" key="5">
    <source>
        <dbReference type="ARBA" id="ARBA00023136"/>
    </source>
</evidence>
<feature type="transmembrane region" description="Helical" evidence="6">
    <location>
        <begin position="12"/>
        <end position="31"/>
    </location>
</feature>
<evidence type="ECO:0000256" key="2">
    <source>
        <dbReference type="ARBA" id="ARBA00006193"/>
    </source>
</evidence>
<keyword evidence="5 6" id="KW-0472">Membrane</keyword>
<dbReference type="PANTHER" id="PTHR14198">
    <property type="entry name" value="TRANSMEMBRANE 4 L6 FAMILY MEMBER 1-RELATED"/>
    <property type="match status" value="1"/>
</dbReference>
<feature type="transmembrane region" description="Helical" evidence="6">
    <location>
        <begin position="51"/>
        <end position="70"/>
    </location>
</feature>
<keyword evidence="4 6" id="KW-1133">Transmembrane helix</keyword>
<evidence type="ECO:0000256" key="1">
    <source>
        <dbReference type="ARBA" id="ARBA00004141"/>
    </source>
</evidence>
<comment type="similarity">
    <text evidence="2">Belongs to the L6 tetraspanin family.</text>
</comment>
<protein>
    <submittedName>
        <fullName evidence="7">Si:dkey-83h2.3</fullName>
    </submittedName>
</protein>
<evidence type="ECO:0000256" key="6">
    <source>
        <dbReference type="SAM" id="Phobius"/>
    </source>
</evidence>
<dbReference type="AlphaFoldDB" id="A0A8C2KBG0"/>
<name>A0A8C2KBG0_CYPCA</name>
<feature type="transmembrane region" description="Helical" evidence="6">
    <location>
        <begin position="77"/>
        <end position="96"/>
    </location>
</feature>
<sequence length="212" mass="23535">MCTGHCSRSVGMALIPIAIVCMLANALLLFPDLKYQYLTENHVTREAMWCSGIWASGLLVSSSVLFFCLLGYTCLAILAAGLCFVVSGTGLVLGPLCLHNSTDGLNTCSRREQLYLYAPERWPSACVEPRRVVVWNMALFSVLMAASGLQLIFCILHLLIALLEFMCRPSFCKNKVQMFTKSLVKKTSVNSLCTCKIHLQYFCITVYSYSVD</sequence>
<evidence type="ECO:0000256" key="4">
    <source>
        <dbReference type="ARBA" id="ARBA00022989"/>
    </source>
</evidence>
<feature type="transmembrane region" description="Helical" evidence="6">
    <location>
        <begin position="138"/>
        <end position="163"/>
    </location>
</feature>
<accession>A0A8C2KBG0</accession>
<reference evidence="7" key="1">
    <citation type="submission" date="2025-08" db="UniProtKB">
        <authorList>
            <consortium name="Ensembl"/>
        </authorList>
    </citation>
    <scope>IDENTIFICATION</scope>
</reference>
<comment type="subcellular location">
    <subcellularLocation>
        <location evidence="1">Membrane</location>
        <topology evidence="1">Multi-pass membrane protein</topology>
    </subcellularLocation>
</comment>
<keyword evidence="3 6" id="KW-0812">Transmembrane</keyword>
<organism evidence="7 8">
    <name type="scientific">Cyprinus carpio</name>
    <name type="common">Common carp</name>
    <dbReference type="NCBI Taxonomy" id="7962"/>
    <lineage>
        <taxon>Eukaryota</taxon>
        <taxon>Metazoa</taxon>
        <taxon>Chordata</taxon>
        <taxon>Craniata</taxon>
        <taxon>Vertebrata</taxon>
        <taxon>Euteleostomi</taxon>
        <taxon>Actinopterygii</taxon>
        <taxon>Neopterygii</taxon>
        <taxon>Teleostei</taxon>
        <taxon>Ostariophysi</taxon>
        <taxon>Cypriniformes</taxon>
        <taxon>Cyprinidae</taxon>
        <taxon>Cyprininae</taxon>
        <taxon>Cyprinus</taxon>
    </lineage>
</organism>